<protein>
    <submittedName>
        <fullName evidence="2">Copper resistance protein B</fullName>
    </submittedName>
</protein>
<organism evidence="2 3">
    <name type="scientific">Cellvibrio fibrivorans</name>
    <dbReference type="NCBI Taxonomy" id="126350"/>
    <lineage>
        <taxon>Bacteria</taxon>
        <taxon>Pseudomonadati</taxon>
        <taxon>Pseudomonadota</taxon>
        <taxon>Gammaproteobacteria</taxon>
        <taxon>Cellvibrionales</taxon>
        <taxon>Cellvibrionaceae</taxon>
        <taxon>Cellvibrio</taxon>
    </lineage>
</organism>
<keyword evidence="3" id="KW-1185">Reference proteome</keyword>
<evidence type="ECO:0000256" key="1">
    <source>
        <dbReference type="SAM" id="SignalP"/>
    </source>
</evidence>
<dbReference type="RefSeq" id="WP_310071398.1">
    <property type="nucleotide sequence ID" value="NZ_JAVDVX010000003.1"/>
</dbReference>
<feature type="signal peptide" evidence="1">
    <location>
        <begin position="1"/>
        <end position="24"/>
    </location>
</feature>
<dbReference type="Pfam" id="PF05275">
    <property type="entry name" value="CopB"/>
    <property type="match status" value="1"/>
</dbReference>
<proteinExistence type="predicted"/>
<dbReference type="InterPro" id="IPR007939">
    <property type="entry name" value="Cu-R_B_prcur"/>
</dbReference>
<feature type="chain" id="PRO_5045371138" evidence="1">
    <location>
        <begin position="25"/>
        <end position="237"/>
    </location>
</feature>
<dbReference type="EMBL" id="JAVDVX010000003">
    <property type="protein sequence ID" value="MDR7089759.1"/>
    <property type="molecule type" value="Genomic_DNA"/>
</dbReference>
<reference evidence="2 3" key="1">
    <citation type="submission" date="2023-07" db="EMBL/GenBank/DDBJ databases">
        <title>Sorghum-associated microbial communities from plants grown in Nebraska, USA.</title>
        <authorList>
            <person name="Schachtman D."/>
        </authorList>
    </citation>
    <scope>NUCLEOTIDE SEQUENCE [LARGE SCALE GENOMIC DNA]</scope>
    <source>
        <strain evidence="2 3">BE190</strain>
    </source>
</reference>
<dbReference type="Proteomes" id="UP001253595">
    <property type="component" value="Unassembled WGS sequence"/>
</dbReference>
<keyword evidence="1" id="KW-0732">Signal</keyword>
<gene>
    <name evidence="2" type="ORF">J2X05_001781</name>
</gene>
<dbReference type="SUPFAM" id="SSF103515">
    <property type="entry name" value="Autotransporter"/>
    <property type="match status" value="1"/>
</dbReference>
<evidence type="ECO:0000313" key="3">
    <source>
        <dbReference type="Proteomes" id="UP001253595"/>
    </source>
</evidence>
<dbReference type="InterPro" id="IPR036709">
    <property type="entry name" value="Autotransporte_beta_dom_sf"/>
</dbReference>
<evidence type="ECO:0000313" key="2">
    <source>
        <dbReference type="EMBL" id="MDR7089759.1"/>
    </source>
</evidence>
<name>A0ABU1UX38_9GAMM</name>
<sequence length="237" mass="26845">MKNLSKKLTLTLWATALSSMPVIAHEGDDPLLSRVMIDQFEWRDSDEAEPYVLEAQGWIGKDLHKLWIKTDVERVDGETEEAEIQALYSRAIAPFWDVQVGVRQDLKPTPEREWGVIGIQGLAPYFFEIDAALFIGDSGDTAARLSAEYEWMLTQKVVLSPEVSVNFYGQNDMHRLTGSGLSDGQAGLRLRYEIRREFAPYIGVNWTKSFGNTADFVRDHGEPTSDTQWVAGVRAWF</sequence>
<comment type="caution">
    <text evidence="2">The sequence shown here is derived from an EMBL/GenBank/DDBJ whole genome shotgun (WGS) entry which is preliminary data.</text>
</comment>
<accession>A0ABU1UX38</accession>